<feature type="signal peptide" evidence="4">
    <location>
        <begin position="1"/>
        <end position="26"/>
    </location>
</feature>
<dbReference type="InterPro" id="IPR011990">
    <property type="entry name" value="TPR-like_helical_dom_sf"/>
</dbReference>
<evidence type="ECO:0000256" key="3">
    <source>
        <dbReference type="SAM" id="Phobius"/>
    </source>
</evidence>
<gene>
    <name evidence="5" type="ORF">NAG76_11415</name>
</gene>
<feature type="repeat" description="NHL" evidence="2">
    <location>
        <begin position="319"/>
        <end position="362"/>
    </location>
</feature>
<organism evidence="5 6">
    <name type="scientific">Candidatus Pristimantibacillus lignocellulolyticus</name>
    <dbReference type="NCBI Taxonomy" id="2994561"/>
    <lineage>
        <taxon>Bacteria</taxon>
        <taxon>Bacillati</taxon>
        <taxon>Bacillota</taxon>
        <taxon>Bacilli</taxon>
        <taxon>Bacillales</taxon>
        <taxon>Paenibacillaceae</taxon>
        <taxon>Candidatus Pristimantibacillus</taxon>
    </lineage>
</organism>
<dbReference type="CDD" id="cd05819">
    <property type="entry name" value="NHL"/>
    <property type="match status" value="1"/>
</dbReference>
<proteinExistence type="predicted"/>
<dbReference type="AlphaFoldDB" id="A0A9J6Z8Q1"/>
<dbReference type="PANTHER" id="PTHR24104">
    <property type="entry name" value="E3 UBIQUITIN-PROTEIN LIGASE NHLRC1-RELATED"/>
    <property type="match status" value="1"/>
</dbReference>
<evidence type="ECO:0000256" key="1">
    <source>
        <dbReference type="ARBA" id="ARBA00022737"/>
    </source>
</evidence>
<dbReference type="GO" id="GO:0008270">
    <property type="term" value="F:zinc ion binding"/>
    <property type="evidence" value="ECO:0007669"/>
    <property type="project" value="UniProtKB-KW"/>
</dbReference>
<sequence length="493" mass="55215">MKSWKSLRIIVLTMLAMSLLSSTASASTPYDSYTINSQGNDIRSIAGFVYEESITGLDLESGAFERPESLHITSDGDIYIADAGKNRIVHLDSKHQYVRTIGDTEGPGKLGEPKGIYVKEDGTIYVADTANGRIVIFNKDGQFEKEFLKPVSPLIGSTFSYSPSKIILDKRDYMYVVSDGNTQGLIQLDPNGQFKGFYGANHVGFSWSRVLLRLLATESQQAKQVTLRPAEFSNLDIDDEGFMYTTTLGEAANQLKRLSPVGVDTLNIGIEREYGDFYSSGPFSMPSFIGISVDKTGIITALDLQTSKVFQYDKLGNFLFAFGGLGEQRGLFTTPADLAQTSNGDIYVVDRGRNSIEVFRKTPFAQLVQQASTLHVEGRYEEAETMWQEVIRQNSNYEMAYQAIGKALYKAERYKEAMGYFELASARHDYSLAFKEYRKEFIKEHFTIIAILVVILFVALRIFIPRLLRWVSRKVKEKSQVGVAHHGKEGETI</sequence>
<dbReference type="PROSITE" id="PS51125">
    <property type="entry name" value="NHL"/>
    <property type="match status" value="3"/>
</dbReference>
<feature type="repeat" description="NHL" evidence="2">
    <location>
        <begin position="64"/>
        <end position="94"/>
    </location>
</feature>
<protein>
    <recommendedName>
        <fullName evidence="7">NHL repeat containing protein</fullName>
    </recommendedName>
</protein>
<name>A0A9J6Z8Q1_9BACL</name>
<dbReference type="Gene3D" id="2.120.10.30">
    <property type="entry name" value="TolB, C-terminal domain"/>
    <property type="match status" value="1"/>
</dbReference>
<dbReference type="Proteomes" id="UP001056756">
    <property type="component" value="Chromosome"/>
</dbReference>
<keyword evidence="3" id="KW-0472">Membrane</keyword>
<keyword evidence="1" id="KW-0677">Repeat</keyword>
<keyword evidence="3" id="KW-0812">Transmembrane</keyword>
<evidence type="ECO:0000256" key="4">
    <source>
        <dbReference type="SAM" id="SignalP"/>
    </source>
</evidence>
<dbReference type="InterPro" id="IPR050952">
    <property type="entry name" value="TRIM-NHL_E3_ligases"/>
</dbReference>
<dbReference type="SUPFAM" id="SSF48452">
    <property type="entry name" value="TPR-like"/>
    <property type="match status" value="1"/>
</dbReference>
<dbReference type="PANTHER" id="PTHR24104:SF25">
    <property type="entry name" value="PROTEIN LIN-41"/>
    <property type="match status" value="1"/>
</dbReference>
<feature type="chain" id="PRO_5039943760" description="NHL repeat containing protein" evidence="4">
    <location>
        <begin position="27"/>
        <end position="493"/>
    </location>
</feature>
<dbReference type="InterPro" id="IPR001258">
    <property type="entry name" value="NHL_repeat"/>
</dbReference>
<dbReference type="KEGG" id="plig:NAG76_11415"/>
<dbReference type="InterPro" id="IPR011042">
    <property type="entry name" value="6-blade_b-propeller_TolB-like"/>
</dbReference>
<keyword evidence="4" id="KW-0732">Signal</keyword>
<feature type="transmembrane region" description="Helical" evidence="3">
    <location>
        <begin position="445"/>
        <end position="464"/>
    </location>
</feature>
<reference evidence="5" key="1">
    <citation type="submission" date="2022-05" db="EMBL/GenBank/DDBJ databases">
        <title>Novel bacterial taxa in a minimal lignocellulolytic consortium and its capacity to transform plastics disclosed by genome-resolved metagenomics.</title>
        <authorList>
            <person name="Rodriguez C.A.D."/>
            <person name="Diaz-Garcia L."/>
            <person name="Herrera K."/>
            <person name="Tarazona N.A."/>
            <person name="Sproer C."/>
            <person name="Overmann J."/>
            <person name="Jimenez D.J."/>
        </authorList>
    </citation>
    <scope>NUCLEOTIDE SEQUENCE</scope>
    <source>
        <strain evidence="5">MAG5</strain>
    </source>
</reference>
<dbReference type="EMBL" id="CP097899">
    <property type="protein sequence ID" value="URN92509.1"/>
    <property type="molecule type" value="Genomic_DNA"/>
</dbReference>
<keyword evidence="3" id="KW-1133">Transmembrane helix</keyword>
<evidence type="ECO:0008006" key="7">
    <source>
        <dbReference type="Google" id="ProtNLM"/>
    </source>
</evidence>
<evidence type="ECO:0000313" key="6">
    <source>
        <dbReference type="Proteomes" id="UP001056756"/>
    </source>
</evidence>
<dbReference type="InterPro" id="IPR019734">
    <property type="entry name" value="TPR_rpt"/>
</dbReference>
<feature type="repeat" description="NHL" evidence="2">
    <location>
        <begin position="106"/>
        <end position="140"/>
    </location>
</feature>
<dbReference type="Gene3D" id="2.40.10.500">
    <property type="match status" value="1"/>
</dbReference>
<dbReference type="Pfam" id="PF01436">
    <property type="entry name" value="NHL"/>
    <property type="match status" value="2"/>
</dbReference>
<accession>A0A9J6Z8Q1</accession>
<evidence type="ECO:0000313" key="5">
    <source>
        <dbReference type="EMBL" id="URN92509.1"/>
    </source>
</evidence>
<dbReference type="SMART" id="SM00028">
    <property type="entry name" value="TPR"/>
    <property type="match status" value="2"/>
</dbReference>
<dbReference type="Gene3D" id="1.25.40.10">
    <property type="entry name" value="Tetratricopeptide repeat domain"/>
    <property type="match status" value="1"/>
</dbReference>
<evidence type="ECO:0000256" key="2">
    <source>
        <dbReference type="PROSITE-ProRule" id="PRU00504"/>
    </source>
</evidence>
<dbReference type="SUPFAM" id="SSF101898">
    <property type="entry name" value="NHL repeat"/>
    <property type="match status" value="1"/>
</dbReference>